<name>A0A6G5QMD6_CAMRE</name>
<organism evidence="2 3">
    <name type="scientific">Campylobacter rectus</name>
    <name type="common">Wolinella recta</name>
    <dbReference type="NCBI Taxonomy" id="203"/>
    <lineage>
        <taxon>Bacteria</taxon>
        <taxon>Pseudomonadati</taxon>
        <taxon>Campylobacterota</taxon>
        <taxon>Epsilonproteobacteria</taxon>
        <taxon>Campylobacterales</taxon>
        <taxon>Campylobacteraceae</taxon>
        <taxon>Campylobacter</taxon>
    </lineage>
</organism>
<accession>A0A6G5QMD6</accession>
<protein>
    <submittedName>
        <fullName evidence="2">Uncharacterized protein</fullName>
    </submittedName>
</protein>
<dbReference type="AlphaFoldDB" id="A0A6G5QMD6"/>
<dbReference type="Proteomes" id="UP000502377">
    <property type="component" value="Chromosome"/>
</dbReference>
<keyword evidence="1" id="KW-0812">Transmembrane</keyword>
<dbReference type="EMBL" id="CP012543">
    <property type="protein sequence ID" value="QCD46754.1"/>
    <property type="molecule type" value="Genomic_DNA"/>
</dbReference>
<gene>
    <name evidence="2" type="ORF">CRECT_1091</name>
</gene>
<evidence type="ECO:0000313" key="3">
    <source>
        <dbReference type="Proteomes" id="UP000502377"/>
    </source>
</evidence>
<keyword evidence="1" id="KW-0472">Membrane</keyword>
<sequence>MSSNLCFKNSKIQYNINAATVGAINVNSFLSLSVGGSIRKNRKKKQKSYKNHHAVHEITRGANPQKYDRSILAQIFLCQGMRIWRIWFKFIILKDQLS</sequence>
<dbReference type="KEGG" id="crx:CRECT_1091"/>
<keyword evidence="1" id="KW-1133">Transmembrane helix</keyword>
<reference evidence="2 3" key="1">
    <citation type="submission" date="2016-07" db="EMBL/GenBank/DDBJ databases">
        <title>Comparative genomics of the Campylobacter concisus group.</title>
        <authorList>
            <person name="Miller W.G."/>
            <person name="Yee E."/>
            <person name="Chapman M.H."/>
            <person name="Huynh S."/>
            <person name="Bono J.L."/>
            <person name="On S.L.W."/>
            <person name="StLeger J."/>
            <person name="Foster G."/>
            <person name="Parker C.T."/>
        </authorList>
    </citation>
    <scope>NUCLEOTIDE SEQUENCE [LARGE SCALE GENOMIC DNA]</scope>
    <source>
        <strain evidence="2 3">ATCC 33238</strain>
    </source>
</reference>
<evidence type="ECO:0000313" key="2">
    <source>
        <dbReference type="EMBL" id="QCD46754.1"/>
    </source>
</evidence>
<evidence type="ECO:0000256" key="1">
    <source>
        <dbReference type="SAM" id="Phobius"/>
    </source>
</evidence>
<proteinExistence type="predicted"/>
<feature type="transmembrane region" description="Helical" evidence="1">
    <location>
        <begin position="12"/>
        <end position="38"/>
    </location>
</feature>